<sequence>MKNILRTAVERRKQYLIHKLIHLGAYERKDCHLLNRNLTDLEEEYKYMMEQEKGEIGRRLT</sequence>
<dbReference type="Pfam" id="PF13076">
    <property type="entry name" value="Fur_reg_FbpA"/>
    <property type="match status" value="1"/>
</dbReference>
<gene>
    <name evidence="1" type="ORF">ACFOU2_08330</name>
</gene>
<comment type="caution">
    <text evidence="1">The sequence shown here is derived from an EMBL/GenBank/DDBJ whole genome shotgun (WGS) entry which is preliminary data.</text>
</comment>
<dbReference type="InterPro" id="IPR025072">
    <property type="entry name" value="Fur_reg_FbpA"/>
</dbReference>
<protein>
    <submittedName>
        <fullName evidence="1">Fur-regulated basic protein FbpA</fullName>
    </submittedName>
</protein>
<evidence type="ECO:0000313" key="1">
    <source>
        <dbReference type="EMBL" id="MFC3883512.1"/>
    </source>
</evidence>
<proteinExistence type="predicted"/>
<reference evidence="2" key="1">
    <citation type="journal article" date="2019" name="Int. J. Syst. Evol. Microbiol.">
        <title>The Global Catalogue of Microorganisms (GCM) 10K type strain sequencing project: providing services to taxonomists for standard genome sequencing and annotation.</title>
        <authorList>
            <consortium name="The Broad Institute Genomics Platform"/>
            <consortium name="The Broad Institute Genome Sequencing Center for Infectious Disease"/>
            <person name="Wu L."/>
            <person name="Ma J."/>
        </authorList>
    </citation>
    <scope>NUCLEOTIDE SEQUENCE [LARGE SCALE GENOMIC DNA]</scope>
    <source>
        <strain evidence="2">CCUG 61889</strain>
    </source>
</reference>
<accession>A0ABV8B2U7</accession>
<organism evidence="1 2">
    <name type="scientific">Bacillus songklensis</name>
    <dbReference type="NCBI Taxonomy" id="1069116"/>
    <lineage>
        <taxon>Bacteria</taxon>
        <taxon>Bacillati</taxon>
        <taxon>Bacillota</taxon>
        <taxon>Bacilli</taxon>
        <taxon>Bacillales</taxon>
        <taxon>Bacillaceae</taxon>
        <taxon>Bacillus</taxon>
    </lineage>
</organism>
<name>A0ABV8B2U7_9BACI</name>
<keyword evidence="2" id="KW-1185">Reference proteome</keyword>
<dbReference type="RefSeq" id="WP_377914061.1">
    <property type="nucleotide sequence ID" value="NZ_JBHRZT010000032.1"/>
</dbReference>
<dbReference type="EMBL" id="JBHRZT010000032">
    <property type="protein sequence ID" value="MFC3883512.1"/>
    <property type="molecule type" value="Genomic_DNA"/>
</dbReference>
<dbReference type="Proteomes" id="UP001595752">
    <property type="component" value="Unassembled WGS sequence"/>
</dbReference>
<evidence type="ECO:0000313" key="2">
    <source>
        <dbReference type="Proteomes" id="UP001595752"/>
    </source>
</evidence>